<evidence type="ECO:0000256" key="6">
    <source>
        <dbReference type="ARBA" id="ARBA00022679"/>
    </source>
</evidence>
<dbReference type="Pfam" id="PF00512">
    <property type="entry name" value="HisKA"/>
    <property type="match status" value="1"/>
</dbReference>
<keyword evidence="9 17" id="KW-0418">Kinase</keyword>
<feature type="domain" description="HAMP" evidence="16">
    <location>
        <begin position="239"/>
        <end position="291"/>
    </location>
</feature>
<evidence type="ECO:0000256" key="7">
    <source>
        <dbReference type="ARBA" id="ARBA00022692"/>
    </source>
</evidence>
<dbReference type="EC" id="2.7.13.3" evidence="3"/>
<protein>
    <recommendedName>
        <fullName evidence="3">histidine kinase</fullName>
        <ecNumber evidence="3">2.7.13.3</ecNumber>
    </recommendedName>
</protein>
<dbReference type="PANTHER" id="PTHR44936">
    <property type="entry name" value="SENSOR PROTEIN CREC"/>
    <property type="match status" value="1"/>
</dbReference>
<keyword evidence="14" id="KW-0472">Membrane</keyword>
<keyword evidence="8" id="KW-0547">Nucleotide-binding</keyword>
<dbReference type="EMBL" id="JAGEOJ010000019">
    <property type="protein sequence ID" value="MBO2453221.1"/>
    <property type="molecule type" value="Genomic_DNA"/>
</dbReference>
<evidence type="ECO:0000256" key="14">
    <source>
        <dbReference type="SAM" id="Phobius"/>
    </source>
</evidence>
<comment type="caution">
    <text evidence="17">The sequence shown here is derived from an EMBL/GenBank/DDBJ whole genome shotgun (WGS) entry which is preliminary data.</text>
</comment>
<feature type="transmembrane region" description="Helical" evidence="14">
    <location>
        <begin position="213"/>
        <end position="234"/>
    </location>
</feature>
<dbReference type="InterPro" id="IPR050980">
    <property type="entry name" value="2C_sensor_his_kinase"/>
</dbReference>
<evidence type="ECO:0000256" key="2">
    <source>
        <dbReference type="ARBA" id="ARBA00004651"/>
    </source>
</evidence>
<name>A0A939PIA1_9ACTN</name>
<evidence type="ECO:0000256" key="8">
    <source>
        <dbReference type="ARBA" id="ARBA00022741"/>
    </source>
</evidence>
<dbReference type="PROSITE" id="PS50885">
    <property type="entry name" value="HAMP"/>
    <property type="match status" value="1"/>
</dbReference>
<evidence type="ECO:0000259" key="15">
    <source>
        <dbReference type="PROSITE" id="PS50109"/>
    </source>
</evidence>
<evidence type="ECO:0000256" key="4">
    <source>
        <dbReference type="ARBA" id="ARBA00022475"/>
    </source>
</evidence>
<keyword evidence="4" id="KW-1003">Cell membrane</keyword>
<feature type="transmembrane region" description="Helical" evidence="14">
    <location>
        <begin position="76"/>
        <end position="104"/>
    </location>
</feature>
<dbReference type="GO" id="GO:0005886">
    <property type="term" value="C:plasma membrane"/>
    <property type="evidence" value="ECO:0007669"/>
    <property type="project" value="UniProtKB-SubCell"/>
</dbReference>
<dbReference type="InterPro" id="IPR005467">
    <property type="entry name" value="His_kinase_dom"/>
</dbReference>
<dbReference type="SMART" id="SM00388">
    <property type="entry name" value="HisKA"/>
    <property type="match status" value="1"/>
</dbReference>
<dbReference type="SMART" id="SM00387">
    <property type="entry name" value="HATPase_c"/>
    <property type="match status" value="1"/>
</dbReference>
<dbReference type="Gene3D" id="3.30.565.10">
    <property type="entry name" value="Histidine kinase-like ATPase, C-terminal domain"/>
    <property type="match status" value="1"/>
</dbReference>
<dbReference type="GO" id="GO:0005524">
    <property type="term" value="F:ATP binding"/>
    <property type="evidence" value="ECO:0007669"/>
    <property type="project" value="UniProtKB-KW"/>
</dbReference>
<dbReference type="InterPro" id="IPR003661">
    <property type="entry name" value="HisK_dim/P_dom"/>
</dbReference>
<feature type="region of interest" description="Disordered" evidence="13">
    <location>
        <begin position="14"/>
        <end position="35"/>
    </location>
</feature>
<evidence type="ECO:0000256" key="13">
    <source>
        <dbReference type="SAM" id="MobiDB-lite"/>
    </source>
</evidence>
<dbReference type="CDD" id="cd00082">
    <property type="entry name" value="HisKA"/>
    <property type="match status" value="1"/>
</dbReference>
<keyword evidence="7 14" id="KW-0812">Transmembrane</keyword>
<dbReference type="InterPro" id="IPR036890">
    <property type="entry name" value="HATPase_C_sf"/>
</dbReference>
<sequence length="496" mass="51554">MTVLLRSRVFTPGAQARQARDNAPFDESQRTANAPLAKTETLAERISAAGGAMADGQTEACETTKPSGRKGMRTRITALCVLAAAVAIVLFGVPLAAGAAHYYFTDEQGELERVAAEATIAVSADLLRGRDTSELPESEPEMAVGIYNPAGKLISGKGPATADGPVQEALQARVITGDSHGDLVAAVPVTDEEKVTAVVRAAVPRGNVYSKIASTWGLMLAIALAALGITWILARRLAGRLATPVEDLAGATRRLGDGDFTITTPATGIGEVDAAGASLSATARRLGEVLERERAFSANASHQLRTPLTGLKLILDAALQDEASQRPALEAAAAAADRLDTTITDLLALARDLPRSGEPLNIRALLDELERHWHGALAAQTRPLRVTTASLPETAASEAAVRQILAVLIDNALQHGVGTVSLRAREATGALAIDVADQGDVTGQDTDVMFRRTGGPDGHGIGLAMARALAEAEGGRLTLSSQAPTTFTLLLPPTTP</sequence>
<feature type="region of interest" description="Disordered" evidence="13">
    <location>
        <begin position="49"/>
        <end position="69"/>
    </location>
</feature>
<reference evidence="17" key="1">
    <citation type="submission" date="2021-03" db="EMBL/GenBank/DDBJ databases">
        <authorList>
            <person name="Kanchanasin P."/>
            <person name="Saeng-In P."/>
            <person name="Phongsopitanun W."/>
            <person name="Yuki M."/>
            <person name="Kudo T."/>
            <person name="Ohkuma M."/>
            <person name="Tanasupawat S."/>
        </authorList>
    </citation>
    <scope>NUCLEOTIDE SEQUENCE</scope>
    <source>
        <strain evidence="17">GKU 128</strain>
    </source>
</reference>
<comment type="catalytic activity">
    <reaction evidence="1">
        <text>ATP + protein L-histidine = ADP + protein N-phospho-L-histidine.</text>
        <dbReference type="EC" id="2.7.13.3"/>
    </reaction>
</comment>
<comment type="subcellular location">
    <subcellularLocation>
        <location evidence="2">Cell membrane</location>
        <topology evidence="2">Multi-pass membrane protein</topology>
    </subcellularLocation>
</comment>
<evidence type="ECO:0000313" key="17">
    <source>
        <dbReference type="EMBL" id="MBO2453221.1"/>
    </source>
</evidence>
<dbReference type="PANTHER" id="PTHR44936:SF9">
    <property type="entry name" value="SENSOR PROTEIN CREC"/>
    <property type="match status" value="1"/>
</dbReference>
<evidence type="ECO:0000256" key="1">
    <source>
        <dbReference type="ARBA" id="ARBA00000085"/>
    </source>
</evidence>
<evidence type="ECO:0000313" key="18">
    <source>
        <dbReference type="Proteomes" id="UP000669179"/>
    </source>
</evidence>
<evidence type="ECO:0000256" key="5">
    <source>
        <dbReference type="ARBA" id="ARBA00022553"/>
    </source>
</evidence>
<dbReference type="Pfam" id="PF00672">
    <property type="entry name" value="HAMP"/>
    <property type="match status" value="1"/>
</dbReference>
<dbReference type="InterPro" id="IPR003594">
    <property type="entry name" value="HATPase_dom"/>
</dbReference>
<evidence type="ECO:0000256" key="12">
    <source>
        <dbReference type="ARBA" id="ARBA00023012"/>
    </source>
</evidence>
<dbReference type="Pfam" id="PF02518">
    <property type="entry name" value="HATPase_c"/>
    <property type="match status" value="1"/>
</dbReference>
<keyword evidence="18" id="KW-1185">Reference proteome</keyword>
<gene>
    <name evidence="17" type="ORF">J4573_39430</name>
</gene>
<dbReference type="GO" id="GO:0000155">
    <property type="term" value="F:phosphorelay sensor kinase activity"/>
    <property type="evidence" value="ECO:0007669"/>
    <property type="project" value="InterPro"/>
</dbReference>
<dbReference type="InterPro" id="IPR036097">
    <property type="entry name" value="HisK_dim/P_sf"/>
</dbReference>
<accession>A0A939PIA1</accession>
<evidence type="ECO:0000256" key="3">
    <source>
        <dbReference type="ARBA" id="ARBA00012438"/>
    </source>
</evidence>
<keyword evidence="5" id="KW-0597">Phosphoprotein</keyword>
<keyword evidence="12" id="KW-0902">Two-component regulatory system</keyword>
<evidence type="ECO:0000256" key="11">
    <source>
        <dbReference type="ARBA" id="ARBA00022989"/>
    </source>
</evidence>
<dbReference type="Gene3D" id="1.10.287.130">
    <property type="match status" value="1"/>
</dbReference>
<dbReference type="SUPFAM" id="SSF55874">
    <property type="entry name" value="ATPase domain of HSP90 chaperone/DNA topoisomerase II/histidine kinase"/>
    <property type="match status" value="1"/>
</dbReference>
<dbReference type="AlphaFoldDB" id="A0A939PIA1"/>
<evidence type="ECO:0000256" key="10">
    <source>
        <dbReference type="ARBA" id="ARBA00022840"/>
    </source>
</evidence>
<dbReference type="Proteomes" id="UP000669179">
    <property type="component" value="Unassembled WGS sequence"/>
</dbReference>
<dbReference type="SUPFAM" id="SSF47384">
    <property type="entry name" value="Homodimeric domain of signal transducing histidine kinase"/>
    <property type="match status" value="1"/>
</dbReference>
<feature type="domain" description="Histidine kinase" evidence="15">
    <location>
        <begin position="299"/>
        <end position="495"/>
    </location>
</feature>
<organism evidence="17 18">
    <name type="scientific">Actinomadura barringtoniae</name>
    <dbReference type="NCBI Taxonomy" id="1427535"/>
    <lineage>
        <taxon>Bacteria</taxon>
        <taxon>Bacillati</taxon>
        <taxon>Actinomycetota</taxon>
        <taxon>Actinomycetes</taxon>
        <taxon>Streptosporangiales</taxon>
        <taxon>Thermomonosporaceae</taxon>
        <taxon>Actinomadura</taxon>
    </lineage>
</organism>
<dbReference type="InterPro" id="IPR003660">
    <property type="entry name" value="HAMP_dom"/>
</dbReference>
<dbReference type="PROSITE" id="PS50109">
    <property type="entry name" value="HIS_KIN"/>
    <property type="match status" value="1"/>
</dbReference>
<dbReference type="SMART" id="SM00304">
    <property type="entry name" value="HAMP"/>
    <property type="match status" value="1"/>
</dbReference>
<dbReference type="RefSeq" id="WP_208261238.1">
    <property type="nucleotide sequence ID" value="NZ_JAGEOJ010000019.1"/>
</dbReference>
<proteinExistence type="predicted"/>
<keyword evidence="10" id="KW-0067">ATP-binding</keyword>
<evidence type="ECO:0000256" key="9">
    <source>
        <dbReference type="ARBA" id="ARBA00022777"/>
    </source>
</evidence>
<evidence type="ECO:0000259" key="16">
    <source>
        <dbReference type="PROSITE" id="PS50885"/>
    </source>
</evidence>
<keyword evidence="11 14" id="KW-1133">Transmembrane helix</keyword>
<keyword evidence="6" id="KW-0808">Transferase</keyword>
<dbReference type="Gene3D" id="6.10.340.10">
    <property type="match status" value="1"/>
</dbReference>